<dbReference type="InterPro" id="IPR023935">
    <property type="entry name" value="Rep_factor-C_lsu"/>
</dbReference>
<dbReference type="PATRIC" id="fig|940295.4.peg.6"/>
<dbReference type="EMBL" id="CP006867">
    <property type="protein sequence ID" value="ALU11329.1"/>
    <property type="molecule type" value="Genomic_DNA"/>
</dbReference>
<feature type="compositionally biased region" description="Basic and acidic residues" evidence="8">
    <location>
        <begin position="429"/>
        <end position="472"/>
    </location>
</feature>
<keyword evidence="11" id="KW-1185">Reference proteome</keyword>
<dbReference type="Pfam" id="PF00004">
    <property type="entry name" value="AAA"/>
    <property type="match status" value="1"/>
</dbReference>
<dbReference type="RefSeq" id="WP_075049100.1">
    <property type="nucleotide sequence ID" value="NZ_CP006867.1"/>
</dbReference>
<dbReference type="InterPro" id="IPR003593">
    <property type="entry name" value="AAA+_ATPase"/>
</dbReference>
<evidence type="ECO:0000313" key="10">
    <source>
        <dbReference type="EMBL" id="ALU11329.1"/>
    </source>
</evidence>
<evidence type="ECO:0000256" key="5">
    <source>
        <dbReference type="ARBA" id="ARBA00022840"/>
    </source>
</evidence>
<protein>
    <recommendedName>
        <fullName evidence="2 7">Replication factor C large subunit</fullName>
        <shortName evidence="7">RFC large subunit</shortName>
    </recommendedName>
    <alternativeName>
        <fullName evidence="6 7">Clamp loader large subunit</fullName>
    </alternativeName>
</protein>
<feature type="region of interest" description="Disordered" evidence="8">
    <location>
        <begin position="429"/>
        <end position="492"/>
    </location>
</feature>
<keyword evidence="4 7" id="KW-0547">Nucleotide-binding</keyword>
<evidence type="ECO:0000256" key="7">
    <source>
        <dbReference type="HAMAP-Rule" id="MF_01508"/>
    </source>
</evidence>
<dbReference type="InterPro" id="IPR047854">
    <property type="entry name" value="RFC_lid"/>
</dbReference>
<dbReference type="PANTHER" id="PTHR23389:SF6">
    <property type="entry name" value="REPLICATION FACTOR C SUBUNIT 1"/>
    <property type="match status" value="1"/>
</dbReference>
<evidence type="ECO:0000256" key="2">
    <source>
        <dbReference type="ARBA" id="ARBA00014793"/>
    </source>
</evidence>
<name>A0A0U2WK42_9CREN</name>
<dbReference type="AlphaFoldDB" id="A0A0U2WK42"/>
<dbReference type="GO" id="GO:0016887">
    <property type="term" value="F:ATP hydrolysis activity"/>
    <property type="evidence" value="ECO:0007669"/>
    <property type="project" value="InterPro"/>
</dbReference>
<dbReference type="GeneID" id="30679425"/>
<evidence type="ECO:0000313" key="11">
    <source>
        <dbReference type="Proteomes" id="UP000060778"/>
    </source>
</evidence>
<dbReference type="CDD" id="cd00009">
    <property type="entry name" value="AAA"/>
    <property type="match status" value="1"/>
</dbReference>
<dbReference type="HAMAP" id="MF_01508">
    <property type="entry name" value="RfcL"/>
    <property type="match status" value="1"/>
</dbReference>
<proteinExistence type="inferred from homology"/>
<keyword evidence="3 7" id="KW-0235">DNA replication</keyword>
<dbReference type="Proteomes" id="UP000060778">
    <property type="component" value="Chromosome"/>
</dbReference>
<evidence type="ECO:0000256" key="3">
    <source>
        <dbReference type="ARBA" id="ARBA00022705"/>
    </source>
</evidence>
<evidence type="ECO:0000256" key="8">
    <source>
        <dbReference type="SAM" id="MobiDB-lite"/>
    </source>
</evidence>
<dbReference type="Pfam" id="PF08519">
    <property type="entry name" value="RFC1"/>
    <property type="match status" value="1"/>
</dbReference>
<dbReference type="STRING" id="940295.EYM_00030"/>
<dbReference type="Gene3D" id="1.10.8.60">
    <property type="match status" value="1"/>
</dbReference>
<evidence type="ECO:0000256" key="6">
    <source>
        <dbReference type="ARBA" id="ARBA00032141"/>
    </source>
</evidence>
<accession>A0A0U2WK42</accession>
<dbReference type="OrthoDB" id="8658at2157"/>
<comment type="function">
    <text evidence="7">Part of the RFC clamp loader complex which loads the PCNA sliding clamp onto DNA.</text>
</comment>
<dbReference type="CDD" id="cd18140">
    <property type="entry name" value="HLD_clamp_RFC"/>
    <property type="match status" value="1"/>
</dbReference>
<dbReference type="Gene3D" id="3.40.50.300">
    <property type="entry name" value="P-loop containing nucleotide triphosphate hydrolases"/>
    <property type="match status" value="1"/>
</dbReference>
<evidence type="ECO:0000259" key="9">
    <source>
        <dbReference type="SMART" id="SM00382"/>
    </source>
</evidence>
<dbReference type="InterPro" id="IPR013725">
    <property type="entry name" value="DNA_replication_fac_RFC1_C"/>
</dbReference>
<keyword evidence="5 7" id="KW-0067">ATP-binding</keyword>
<organism evidence="10 11">
    <name type="scientific">Ignicoccus islandicus DSM 13165</name>
    <dbReference type="NCBI Taxonomy" id="940295"/>
    <lineage>
        <taxon>Archaea</taxon>
        <taxon>Thermoproteota</taxon>
        <taxon>Thermoprotei</taxon>
        <taxon>Desulfurococcales</taxon>
        <taxon>Desulfurococcaceae</taxon>
        <taxon>Ignicoccus</taxon>
    </lineage>
</organism>
<dbReference type="GO" id="GO:0006260">
    <property type="term" value="P:DNA replication"/>
    <property type="evidence" value="ECO:0007669"/>
    <property type="project" value="UniProtKB-UniRule"/>
</dbReference>
<dbReference type="InterPro" id="IPR003959">
    <property type="entry name" value="ATPase_AAA_core"/>
</dbReference>
<dbReference type="GO" id="GO:0005524">
    <property type="term" value="F:ATP binding"/>
    <property type="evidence" value="ECO:0007669"/>
    <property type="project" value="UniProtKB-UniRule"/>
</dbReference>
<dbReference type="SUPFAM" id="SSF52540">
    <property type="entry name" value="P-loop containing nucleoside triphosphate hydrolases"/>
    <property type="match status" value="1"/>
</dbReference>
<gene>
    <name evidence="7" type="primary">rfcL</name>
    <name evidence="10" type="ORF">EYM_00030</name>
</gene>
<evidence type="ECO:0000256" key="4">
    <source>
        <dbReference type="ARBA" id="ARBA00022741"/>
    </source>
</evidence>
<dbReference type="InterPro" id="IPR027417">
    <property type="entry name" value="P-loop_NTPase"/>
</dbReference>
<feature type="binding site" evidence="7">
    <location>
        <begin position="51"/>
        <end position="58"/>
    </location>
    <ligand>
        <name>ATP</name>
        <dbReference type="ChEBI" id="CHEBI:30616"/>
    </ligand>
</feature>
<dbReference type="SMART" id="SM00382">
    <property type="entry name" value="AAA"/>
    <property type="match status" value="1"/>
</dbReference>
<dbReference type="PANTHER" id="PTHR23389">
    <property type="entry name" value="CHROMOSOME TRANSMISSION FIDELITY FACTOR 18"/>
    <property type="match status" value="1"/>
</dbReference>
<dbReference type="NCBIfam" id="NF003229">
    <property type="entry name" value="PRK04195.1-5"/>
    <property type="match status" value="1"/>
</dbReference>
<feature type="domain" description="AAA+ ATPase" evidence="9">
    <location>
        <begin position="43"/>
        <end position="166"/>
    </location>
</feature>
<evidence type="ECO:0000256" key="1">
    <source>
        <dbReference type="ARBA" id="ARBA00006878"/>
    </source>
</evidence>
<comment type="subunit">
    <text evidence="7">Heteromultimer composed of small subunits (RfcS) and large subunits (RfcL).</text>
</comment>
<comment type="similarity">
    <text evidence="1 7">Belongs to the activator 1 small subunits family. RfcL subfamily.</text>
</comment>
<dbReference type="KEGG" id="iis:EYM_00030"/>
<dbReference type="GO" id="GO:0003689">
    <property type="term" value="F:DNA clamp loader activity"/>
    <property type="evidence" value="ECO:0007669"/>
    <property type="project" value="UniProtKB-UniRule"/>
</dbReference>
<reference evidence="10 11" key="1">
    <citation type="submission" date="2013-11" db="EMBL/GenBank/DDBJ databases">
        <title>Comparative genomics of Ignicoccus.</title>
        <authorList>
            <person name="Podar M."/>
        </authorList>
    </citation>
    <scope>NUCLEOTIDE SEQUENCE [LARGE SCALE GENOMIC DNA]</scope>
    <source>
        <strain evidence="10 11">DSM 13165</strain>
    </source>
</reference>
<sequence length="492" mass="56686">MGNKLPWIIKYRPKSIEEVVDQEKAKEVLIPWIQKWLQGSIPDKKAALLWGPPGTGKTSLVEAIANEYNLEKIELNASDFRRKSDIERIAIVAATKKPLPPKRGRIVLLDEVDGLSPRGDEGAITAILELVKKARNPVIMTANDPWGQHLRPLRDVCLLVEFKRIPKTKALPYLMKICEAEGIFCEKEALSYIWEKNRGDLRACINDMQSIAEAFGKITLELVKTMIVERDRELTPWEMLQALFYAKYAWQAKKAITSVDLDYDTLFLWIAENVPRQYGDDPEDLWRGVEALSRADVYYGRIKRKLQWNLLPYFFEALGPGVALAKEKYHRRAKWSYPEKLVLLARTKEERRIREELASLLSRTEHVSKNYVKAELIPLLKFIAEKNPSYFAKLALGLRLTDEMIKYLSRKNYKLIIEYKEKLLKELEETTKSRKSQETRGKVDESESKTPLKETASGERKETGKESKGKKSDKSKKSKTGGLSLLDFIRKD</sequence>
<dbReference type="GO" id="GO:0005663">
    <property type="term" value="C:DNA replication factor C complex"/>
    <property type="evidence" value="ECO:0007669"/>
    <property type="project" value="InterPro"/>
</dbReference>